<sequence length="88" mass="9678">MSMYHHHKFHSWIFTTQSTHYHGFSTGNGQNSHKHHLCTLRYLSNTLAPVAMPWKIIPAPLSLVTDGGTSMCLSDAFCSGCLACLATA</sequence>
<gene>
    <name evidence="1" type="ORF">BKA55DRAFT_553608</name>
</gene>
<proteinExistence type="predicted"/>
<evidence type="ECO:0000313" key="2">
    <source>
        <dbReference type="Proteomes" id="UP000720189"/>
    </source>
</evidence>
<keyword evidence="2" id="KW-1185">Reference proteome</keyword>
<dbReference type="AlphaFoldDB" id="A0A9P9KQY1"/>
<name>A0A9P9KQY1_FUSRE</name>
<reference evidence="1" key="1">
    <citation type="journal article" date="2021" name="Nat. Commun.">
        <title>Genetic determinants of endophytism in the Arabidopsis root mycobiome.</title>
        <authorList>
            <person name="Mesny F."/>
            <person name="Miyauchi S."/>
            <person name="Thiergart T."/>
            <person name="Pickel B."/>
            <person name="Atanasova L."/>
            <person name="Karlsson M."/>
            <person name="Huettel B."/>
            <person name="Barry K.W."/>
            <person name="Haridas S."/>
            <person name="Chen C."/>
            <person name="Bauer D."/>
            <person name="Andreopoulos W."/>
            <person name="Pangilinan J."/>
            <person name="LaButti K."/>
            <person name="Riley R."/>
            <person name="Lipzen A."/>
            <person name="Clum A."/>
            <person name="Drula E."/>
            <person name="Henrissat B."/>
            <person name="Kohler A."/>
            <person name="Grigoriev I.V."/>
            <person name="Martin F.M."/>
            <person name="Hacquard S."/>
        </authorList>
    </citation>
    <scope>NUCLEOTIDE SEQUENCE</scope>
    <source>
        <strain evidence="1">MPI-CAGE-AT-0023</strain>
    </source>
</reference>
<dbReference type="EMBL" id="JAGMUX010000002">
    <property type="protein sequence ID" value="KAH7266893.1"/>
    <property type="molecule type" value="Genomic_DNA"/>
</dbReference>
<dbReference type="Proteomes" id="UP000720189">
    <property type="component" value="Unassembled WGS sequence"/>
</dbReference>
<accession>A0A9P9KQY1</accession>
<organism evidence="1 2">
    <name type="scientific">Fusarium redolens</name>
    <dbReference type="NCBI Taxonomy" id="48865"/>
    <lineage>
        <taxon>Eukaryota</taxon>
        <taxon>Fungi</taxon>
        <taxon>Dikarya</taxon>
        <taxon>Ascomycota</taxon>
        <taxon>Pezizomycotina</taxon>
        <taxon>Sordariomycetes</taxon>
        <taxon>Hypocreomycetidae</taxon>
        <taxon>Hypocreales</taxon>
        <taxon>Nectriaceae</taxon>
        <taxon>Fusarium</taxon>
        <taxon>Fusarium redolens species complex</taxon>
    </lineage>
</organism>
<comment type="caution">
    <text evidence="1">The sequence shown here is derived from an EMBL/GenBank/DDBJ whole genome shotgun (WGS) entry which is preliminary data.</text>
</comment>
<dbReference type="GeneID" id="70221494"/>
<evidence type="ECO:0000313" key="1">
    <source>
        <dbReference type="EMBL" id="KAH7266893.1"/>
    </source>
</evidence>
<dbReference type="RefSeq" id="XP_046054712.1">
    <property type="nucleotide sequence ID" value="XM_046191540.1"/>
</dbReference>
<protein>
    <submittedName>
        <fullName evidence="1">Uncharacterized protein</fullName>
    </submittedName>
</protein>